<dbReference type="EMBL" id="CP009572">
    <property type="protein sequence ID" value="AIT08447.1"/>
    <property type="molecule type" value="Genomic_DNA"/>
</dbReference>
<evidence type="ECO:0000313" key="1">
    <source>
        <dbReference type="EMBL" id="AIT08447.1"/>
    </source>
</evidence>
<dbReference type="AlphaFoldDB" id="A0A097ELK4"/>
<keyword evidence="1" id="KW-0614">Plasmid</keyword>
<accession>A0A097ELK4</accession>
<dbReference type="Proteomes" id="UP000033200">
    <property type="component" value="Plasmid STP1"/>
</dbReference>
<sequence>MDRAGIQEQAEEFVAYYQDDTGSALDYSEAGIGQMDAFLEGLHQKRVDPADVADLVIGVACYVGEVIRRNLGGAWADDGDAAARGGMVFNPSIVVGSLPIRPVDAVCNRIETGEAESLSGCYASLARRATERSST</sequence>
<geneLocation type="plasmid" evidence="1 2">
    <name>STP1</name>
</geneLocation>
<evidence type="ECO:0000313" key="2">
    <source>
        <dbReference type="Proteomes" id="UP000033200"/>
    </source>
</evidence>
<keyword evidence="2" id="KW-1185">Reference proteome</keyword>
<gene>
    <name evidence="1" type="ORF">MC45_18220</name>
</gene>
<proteinExistence type="predicted"/>
<reference evidence="1 2" key="1">
    <citation type="submission" date="2014-09" db="EMBL/GenBank/DDBJ databases">
        <title>Using Illumina technology Improving SMRT sequencing Genome Assembly by RASTools.</title>
        <authorList>
            <person name="Zhou Y."/>
            <person name="Ma T."/>
            <person name="Liu T."/>
        </authorList>
    </citation>
    <scope>NUCLEOTIDE SEQUENCE [LARGE SCALE GENOMIC DNA]</scope>
    <source>
        <strain evidence="1 2">ATCC 55669</strain>
        <plasmid evidence="2">Plasmid STP1</plasmid>
    </source>
</reference>
<dbReference type="KEGG" id="stax:MC45_18220"/>
<protein>
    <submittedName>
        <fullName evidence="1">Uncharacterized protein</fullName>
    </submittedName>
</protein>
<organism evidence="1 2">
    <name type="scientific">Sphingomonas taxi</name>
    <dbReference type="NCBI Taxonomy" id="1549858"/>
    <lineage>
        <taxon>Bacteria</taxon>
        <taxon>Pseudomonadati</taxon>
        <taxon>Pseudomonadota</taxon>
        <taxon>Alphaproteobacteria</taxon>
        <taxon>Sphingomonadales</taxon>
        <taxon>Sphingomonadaceae</taxon>
        <taxon>Sphingomonas</taxon>
    </lineage>
</organism>
<name>A0A097ELK4_9SPHN</name>
<dbReference type="eggNOG" id="ENOG502ZZC2">
    <property type="taxonomic scope" value="Bacteria"/>
</dbReference>
<dbReference type="HOGENOM" id="CLU_1884466_0_0_5"/>